<dbReference type="Proteomes" id="UP000014500">
    <property type="component" value="Unassembled WGS sequence"/>
</dbReference>
<feature type="domain" description="Calponin-homology (CH)" evidence="1">
    <location>
        <begin position="29"/>
        <end position="138"/>
    </location>
</feature>
<dbReference type="PANTHER" id="PTHR11915">
    <property type="entry name" value="SPECTRIN/FILAMIN RELATED CYTOSKELETAL PROTEIN"/>
    <property type="match status" value="1"/>
</dbReference>
<name>T1JLI7_STRMM</name>
<dbReference type="eggNOG" id="KOG0516">
    <property type="taxonomic scope" value="Eukaryota"/>
</dbReference>
<dbReference type="EnsemblMetazoa" id="SMAR014717-RA">
    <property type="protein sequence ID" value="SMAR014717-PA"/>
    <property type="gene ID" value="SMAR014717"/>
</dbReference>
<evidence type="ECO:0000313" key="2">
    <source>
        <dbReference type="EnsemblMetazoa" id="SMAR014717-PA"/>
    </source>
</evidence>
<dbReference type="AlphaFoldDB" id="T1JLI7"/>
<dbReference type="PhylomeDB" id="T1JLI7"/>
<proteinExistence type="predicted"/>
<dbReference type="OMA" id="CRSIAFI"/>
<organism evidence="2 3">
    <name type="scientific">Strigamia maritima</name>
    <name type="common">European centipede</name>
    <name type="synonym">Geophilus maritimus</name>
    <dbReference type="NCBI Taxonomy" id="126957"/>
    <lineage>
        <taxon>Eukaryota</taxon>
        <taxon>Metazoa</taxon>
        <taxon>Ecdysozoa</taxon>
        <taxon>Arthropoda</taxon>
        <taxon>Myriapoda</taxon>
        <taxon>Chilopoda</taxon>
        <taxon>Pleurostigmophora</taxon>
        <taxon>Geophilomorpha</taxon>
        <taxon>Linotaeniidae</taxon>
        <taxon>Strigamia</taxon>
    </lineage>
</organism>
<evidence type="ECO:0000313" key="3">
    <source>
        <dbReference type="Proteomes" id="UP000014500"/>
    </source>
</evidence>
<protein>
    <recommendedName>
        <fullName evidence="1">Calponin-homology (CH) domain-containing protein</fullName>
    </recommendedName>
</protein>
<dbReference type="Pfam" id="PF00307">
    <property type="entry name" value="CH"/>
    <property type="match status" value="1"/>
</dbReference>
<accession>T1JLI7</accession>
<dbReference type="InterPro" id="IPR001715">
    <property type="entry name" value="CH_dom"/>
</dbReference>
<dbReference type="Gene3D" id="1.10.418.10">
    <property type="entry name" value="Calponin-like domain"/>
    <property type="match status" value="1"/>
</dbReference>
<evidence type="ECO:0000259" key="1">
    <source>
        <dbReference type="PROSITE" id="PS50021"/>
    </source>
</evidence>
<dbReference type="SUPFAM" id="SSF47576">
    <property type="entry name" value="Calponin-homology domain, CH-domain"/>
    <property type="match status" value="1"/>
</dbReference>
<keyword evidence="3" id="KW-1185">Reference proteome</keyword>
<dbReference type="HOGENOM" id="CLU_1697732_0_0_1"/>
<dbReference type="SMART" id="SM00033">
    <property type="entry name" value="CH"/>
    <property type="match status" value="1"/>
</dbReference>
<reference evidence="3" key="1">
    <citation type="submission" date="2011-05" db="EMBL/GenBank/DDBJ databases">
        <authorList>
            <person name="Richards S.R."/>
            <person name="Qu J."/>
            <person name="Jiang H."/>
            <person name="Jhangiani S.N."/>
            <person name="Agravi P."/>
            <person name="Goodspeed R."/>
            <person name="Gross S."/>
            <person name="Mandapat C."/>
            <person name="Jackson L."/>
            <person name="Mathew T."/>
            <person name="Pu L."/>
            <person name="Thornton R."/>
            <person name="Saada N."/>
            <person name="Wilczek-Boney K.B."/>
            <person name="Lee S."/>
            <person name="Kovar C."/>
            <person name="Wu Y."/>
            <person name="Scherer S.E."/>
            <person name="Worley K.C."/>
            <person name="Muzny D.M."/>
            <person name="Gibbs R."/>
        </authorList>
    </citation>
    <scope>NUCLEOTIDE SEQUENCE</scope>
    <source>
        <strain evidence="3">Brora</strain>
    </source>
</reference>
<dbReference type="PROSITE" id="PS50021">
    <property type="entry name" value="CH"/>
    <property type="match status" value="1"/>
</dbReference>
<dbReference type="EMBL" id="JH431642">
    <property type="status" value="NOT_ANNOTATED_CDS"/>
    <property type="molecule type" value="Genomic_DNA"/>
</dbReference>
<dbReference type="STRING" id="126957.T1JLI7"/>
<reference evidence="2" key="2">
    <citation type="submission" date="2015-02" db="UniProtKB">
        <authorList>
            <consortium name="EnsemblMetazoa"/>
        </authorList>
    </citation>
    <scope>IDENTIFICATION</scope>
</reference>
<sequence>MEAPGGYTSGRGIGVQISDIMISGLSEVTTAREALLLWSQRSTDRYPGVKVTDFTSSWRDGLAFNAILHRNRPDLIDFRSLRGRAPRQNLEYAFGLAEGEFGVTRLLDPEGKFHVTHVNELKTVARVSLSWFPLLTHTSQWAYTFNPPTTRKIRG</sequence>
<dbReference type="InterPro" id="IPR036872">
    <property type="entry name" value="CH_dom_sf"/>
</dbReference>